<dbReference type="SUPFAM" id="SSF56770">
    <property type="entry name" value="HydA/Nqo6-like"/>
    <property type="match status" value="1"/>
</dbReference>
<dbReference type="InterPro" id="IPR051349">
    <property type="entry name" value="Hydrogenase_assoc-protein"/>
</dbReference>
<dbReference type="Gene3D" id="3.40.50.700">
    <property type="entry name" value="NADH:ubiquinone oxidoreductase-like, 20kDa subunit"/>
    <property type="match status" value="1"/>
</dbReference>
<dbReference type="PANTHER" id="PTHR42845:SF2">
    <property type="entry name" value="F420-NON-REDUCING HYDROGENASE VHU SUBUNIT G"/>
    <property type="match status" value="1"/>
</dbReference>
<evidence type="ECO:0000313" key="3">
    <source>
        <dbReference type="EMBL" id="AGF93001.1"/>
    </source>
</evidence>
<evidence type="ECO:0000256" key="1">
    <source>
        <dbReference type="ARBA" id="ARBA00023002"/>
    </source>
</evidence>
<sequence>MSDKKKIGFYWCGACGGCQVSILDIDEMILDVVEQAEIVFWPCAMDPKYEDVEEMGEDEIDIMFINGSMRLEENKEMAELLRDKAKEVVAYGSCSVNGGLFGLGNLSDNEELLEKGYSNKTTEEGVFPQKVTEVEEGELELPELLEHIVPLEEIIDVDYYLPGCPPLPNQLEEALPALLDDDTEVGKTDLISDKSVCDVCPMDREEKKIEELKPVQEVEIDTDECILDQGVLCMGPATAGMCEAACPEVGHPCVGCNGPVKDVKDQGSRMASALASVIGIEGEEDRTEEEVMEVMKSVRDPTGSFYMFSLPSSIMQFKRGDLDE</sequence>
<feature type="domain" description="NADH:ubiquinone oxidoreductase-like 20kDa subunit" evidence="2">
    <location>
        <begin position="15"/>
        <end position="176"/>
    </location>
</feature>
<dbReference type="InterPro" id="IPR037024">
    <property type="entry name" value="NiFe_Hase_small_N_sf"/>
</dbReference>
<keyword evidence="3" id="KW-0830">Ubiquinone</keyword>
<evidence type="ECO:0000259" key="2">
    <source>
        <dbReference type="Pfam" id="PF01058"/>
    </source>
</evidence>
<name>M1P0Y6_9ZZZZ</name>
<reference evidence="3" key="1">
    <citation type="journal article" date="2013" name="Syst. Appl. Microbiol.">
        <title>New insights into the archaeal diversity of a hypersaline microbial mat obtained by a metagenomic approach.</title>
        <authorList>
            <person name="Lopez-Lopez A."/>
            <person name="Richter M."/>
            <person name="Pena A."/>
            <person name="Tamames J."/>
            <person name="Rossello-Mora R."/>
        </authorList>
    </citation>
    <scope>NUCLEOTIDE SEQUENCE</scope>
</reference>
<organism evidence="3">
    <name type="scientific">uncultured organism</name>
    <dbReference type="NCBI Taxonomy" id="155900"/>
    <lineage>
        <taxon>unclassified sequences</taxon>
        <taxon>environmental samples</taxon>
    </lineage>
</organism>
<proteinExistence type="predicted"/>
<protein>
    <submittedName>
        <fullName evidence="3">NADH ubiquinone oxidoreductase 20 kDa subunit</fullName>
    </submittedName>
</protein>
<dbReference type="InterPro" id="IPR006137">
    <property type="entry name" value="NADH_UbQ_OxRdtase-like_20kDa"/>
</dbReference>
<dbReference type="PANTHER" id="PTHR42845">
    <property type="entry name" value="COENZYME F420-REDUCING HYDROGENASE, GAMMA SUBUNIT"/>
    <property type="match status" value="1"/>
</dbReference>
<dbReference type="GO" id="GO:0051536">
    <property type="term" value="F:iron-sulfur cluster binding"/>
    <property type="evidence" value="ECO:0007669"/>
    <property type="project" value="InterPro"/>
</dbReference>
<dbReference type="EMBL" id="JX684079">
    <property type="protein sequence ID" value="AGF93001.1"/>
    <property type="molecule type" value="Genomic_DNA"/>
</dbReference>
<gene>
    <name evidence="3" type="ORF">FLSS-7_0010</name>
</gene>
<dbReference type="GO" id="GO:0016491">
    <property type="term" value="F:oxidoreductase activity"/>
    <property type="evidence" value="ECO:0007669"/>
    <property type="project" value="UniProtKB-KW"/>
</dbReference>
<dbReference type="Pfam" id="PF01058">
    <property type="entry name" value="Oxidored_q6"/>
    <property type="match status" value="1"/>
</dbReference>
<accession>M1P0Y6</accession>
<keyword evidence="1" id="KW-0560">Oxidoreductase</keyword>
<dbReference type="AlphaFoldDB" id="M1P0Y6"/>